<accession>A0A0D6JL46</accession>
<evidence type="ECO:0000313" key="1">
    <source>
        <dbReference type="EMBL" id="CQR48632.1"/>
    </source>
</evidence>
<dbReference type="InterPro" id="IPR049699">
    <property type="entry name" value="HVO_2142-like"/>
</dbReference>
<dbReference type="NCBIfam" id="NF041913">
    <property type="entry name" value="HVO_2142"/>
    <property type="match status" value="1"/>
</dbReference>
<dbReference type="EMBL" id="CSTE01000001">
    <property type="protein sequence ID" value="CQR48632.1"/>
    <property type="molecule type" value="Genomic_DNA"/>
</dbReference>
<keyword evidence="2" id="KW-1185">Reference proteome</keyword>
<dbReference type="AlphaFoldDB" id="A0A0D6JL46"/>
<evidence type="ECO:0008006" key="3">
    <source>
        <dbReference type="Google" id="ProtNLM"/>
    </source>
</evidence>
<sequence length="50" mass="5692">MSSDHTNTTHSEWCPDCGSKMAFTGTQPAGLAQFFCEQCRYRRDRFVGDD</sequence>
<proteinExistence type="predicted"/>
<dbReference type="RefSeq" id="WP_167344076.1">
    <property type="nucleotide sequence ID" value="NZ_CABLRR010000001.1"/>
</dbReference>
<dbReference type="Proteomes" id="UP000198902">
    <property type="component" value="Unassembled WGS sequence"/>
</dbReference>
<organism evidence="1 2">
    <name type="scientific">Haloferax massiliensis</name>
    <dbReference type="NCBI Taxonomy" id="1476858"/>
    <lineage>
        <taxon>Archaea</taxon>
        <taxon>Methanobacteriati</taxon>
        <taxon>Methanobacteriota</taxon>
        <taxon>Stenosarchaea group</taxon>
        <taxon>Halobacteria</taxon>
        <taxon>Halobacteriales</taxon>
        <taxon>Haloferacaceae</taxon>
        <taxon>Haloferax</taxon>
    </lineage>
</organism>
<evidence type="ECO:0000313" key="2">
    <source>
        <dbReference type="Proteomes" id="UP000198902"/>
    </source>
</evidence>
<protein>
    <recommendedName>
        <fullName evidence="3">Small CPxCG-related zinc finger protein</fullName>
    </recommendedName>
</protein>
<name>A0A0D6JL46_9EURY</name>
<dbReference type="OrthoDB" id="335891at2157"/>
<reference evidence="2" key="1">
    <citation type="submission" date="2015-03" db="EMBL/GenBank/DDBJ databases">
        <authorList>
            <person name="Urmite Genomes"/>
        </authorList>
    </citation>
    <scope>NUCLEOTIDE SEQUENCE [LARGE SCALE GENOMIC DNA]</scope>
    <source>
        <strain evidence="2">Arc-Hr</strain>
    </source>
</reference>
<gene>
    <name evidence="1" type="ORF">BN996_00079</name>
</gene>